<organism evidence="2 3">
    <name type="scientific">Tardibacter chloracetimidivorans</name>
    <dbReference type="NCBI Taxonomy" id="1921510"/>
    <lineage>
        <taxon>Bacteria</taxon>
        <taxon>Pseudomonadati</taxon>
        <taxon>Pseudomonadota</taxon>
        <taxon>Alphaproteobacteria</taxon>
        <taxon>Sphingomonadales</taxon>
        <taxon>Sphingomonadaceae</taxon>
        <taxon>Tardibacter</taxon>
    </lineage>
</organism>
<proteinExistence type="predicted"/>
<dbReference type="STRING" id="1921510.BSL82_03775"/>
<accession>A0A1L3ZSD0</accession>
<dbReference type="EMBL" id="CP018221">
    <property type="protein sequence ID" value="API58536.1"/>
    <property type="molecule type" value="Genomic_DNA"/>
</dbReference>
<gene>
    <name evidence="2" type="ORF">BSL82_03775</name>
</gene>
<dbReference type="AlphaFoldDB" id="A0A1L3ZSD0"/>
<dbReference type="KEGG" id="sphj:BSL82_03775"/>
<evidence type="ECO:0000313" key="2">
    <source>
        <dbReference type="EMBL" id="API58536.1"/>
    </source>
</evidence>
<dbReference type="Proteomes" id="UP000182063">
    <property type="component" value="Chromosome"/>
</dbReference>
<evidence type="ECO:0000256" key="1">
    <source>
        <dbReference type="SAM" id="SignalP"/>
    </source>
</evidence>
<keyword evidence="1" id="KW-0732">Signal</keyword>
<name>A0A1L3ZSD0_9SPHN</name>
<keyword evidence="3" id="KW-1185">Reference proteome</keyword>
<protein>
    <submittedName>
        <fullName evidence="2">Uncharacterized protein</fullName>
    </submittedName>
</protein>
<feature type="chain" id="PRO_5012769541" evidence="1">
    <location>
        <begin position="22"/>
        <end position="138"/>
    </location>
</feature>
<evidence type="ECO:0000313" key="3">
    <source>
        <dbReference type="Proteomes" id="UP000182063"/>
    </source>
</evidence>
<sequence length="138" mass="14437">MLALRLTLLPLALIVSSPAIAGQSFAAYEGQGAYQEGTGGSRITKHGIDYWTNGTPPRRFQLLGFLTDKRRDNNLVPDVVGSKGVAKAAIKHGGDAVVMLGTKGEVIGLLGGAVSPNMGYGAVVRDKVTVLAVVKYLD</sequence>
<feature type="signal peptide" evidence="1">
    <location>
        <begin position="1"/>
        <end position="21"/>
    </location>
</feature>
<reference evidence="3" key="1">
    <citation type="submission" date="2016-11" db="EMBL/GenBank/DDBJ databases">
        <title>Complete Genome Sequence of alachlor-degrading Sphingomonas sp. strain JJ-A5.</title>
        <authorList>
            <person name="Lee H."/>
            <person name="Ka J.-O."/>
        </authorList>
    </citation>
    <scope>NUCLEOTIDE SEQUENCE [LARGE SCALE GENOMIC DNA]</scope>
    <source>
        <strain evidence="3">JJ-A5</strain>
    </source>
</reference>